<feature type="domain" description="Caspase family p20" evidence="1">
    <location>
        <begin position="35"/>
        <end position="78"/>
    </location>
</feature>
<dbReference type="InterPro" id="IPR029030">
    <property type="entry name" value="Caspase-like_dom_sf"/>
</dbReference>
<name>A0A443RVS6_9ACAR</name>
<keyword evidence="3" id="KW-1185">Reference proteome</keyword>
<accession>A0A443RVS6</accession>
<dbReference type="EMBL" id="NCKV01027780">
    <property type="protein sequence ID" value="RWS19304.1"/>
    <property type="molecule type" value="Genomic_DNA"/>
</dbReference>
<dbReference type="Gene3D" id="3.40.50.1460">
    <property type="match status" value="1"/>
</dbReference>
<dbReference type="InterPro" id="IPR001309">
    <property type="entry name" value="Pept_C14_p20"/>
</dbReference>
<protein>
    <recommendedName>
        <fullName evidence="1">Caspase family p20 domain-containing protein</fullName>
    </recommendedName>
</protein>
<gene>
    <name evidence="2" type="ORF">B4U80_14462</name>
</gene>
<dbReference type="GO" id="GO:0006508">
    <property type="term" value="P:proteolysis"/>
    <property type="evidence" value="ECO:0007669"/>
    <property type="project" value="InterPro"/>
</dbReference>
<dbReference type="GO" id="GO:0004197">
    <property type="term" value="F:cysteine-type endopeptidase activity"/>
    <property type="evidence" value="ECO:0007669"/>
    <property type="project" value="InterPro"/>
</dbReference>
<dbReference type="AlphaFoldDB" id="A0A443RVS6"/>
<dbReference type="Pfam" id="PF00656">
    <property type="entry name" value="Peptidase_C14"/>
    <property type="match status" value="1"/>
</dbReference>
<evidence type="ECO:0000259" key="1">
    <source>
        <dbReference type="PROSITE" id="PS50208"/>
    </source>
</evidence>
<dbReference type="InterPro" id="IPR011600">
    <property type="entry name" value="Pept_C14_caspase"/>
</dbReference>
<dbReference type="VEuPathDB" id="VectorBase:LDEU012736"/>
<dbReference type="Proteomes" id="UP000288716">
    <property type="component" value="Unassembled WGS sequence"/>
</dbReference>
<dbReference type="PROSITE" id="PS50208">
    <property type="entry name" value="CASPASE_P20"/>
    <property type="match status" value="1"/>
</dbReference>
<evidence type="ECO:0000313" key="3">
    <source>
        <dbReference type="Proteomes" id="UP000288716"/>
    </source>
</evidence>
<sequence>MCQCLVEIAVDEKLEQHEALIVIIISKSESINNVDVIYGTDGGYFTLNNLKMLFSDESCKALKNKLKMFIIDGPRGDKIFDFRNEKEEKACENLKSLFDTSKLIKGNEDEPSNIHMITPYGSLLAGKNFHLSSGENHEYYVERIVENGMKKYNIQQFQDGLHDFICPIIFNDLAQYAGNLSFWEKTNNDSTNSFPGETLLHQFRQSKCRYPVLQNCDGASCFCGI</sequence>
<reference evidence="2 3" key="1">
    <citation type="journal article" date="2018" name="Gigascience">
        <title>Genomes of trombidid mites reveal novel predicted allergens and laterally-transferred genes associated with secondary metabolism.</title>
        <authorList>
            <person name="Dong X."/>
            <person name="Chaisiri K."/>
            <person name="Xia D."/>
            <person name="Armstrong S.D."/>
            <person name="Fang Y."/>
            <person name="Donnelly M.J."/>
            <person name="Kadowaki T."/>
            <person name="McGarry J.W."/>
            <person name="Darby A.C."/>
            <person name="Makepeace B.L."/>
        </authorList>
    </citation>
    <scope>NUCLEOTIDE SEQUENCE [LARGE SCALE GENOMIC DNA]</scope>
    <source>
        <strain evidence="2">UoL-UT</strain>
    </source>
</reference>
<comment type="caution">
    <text evidence="2">The sequence shown here is derived from an EMBL/GenBank/DDBJ whole genome shotgun (WGS) entry which is preliminary data.</text>
</comment>
<evidence type="ECO:0000313" key="2">
    <source>
        <dbReference type="EMBL" id="RWS19304.1"/>
    </source>
</evidence>
<proteinExistence type="predicted"/>
<dbReference type="SUPFAM" id="SSF52129">
    <property type="entry name" value="Caspase-like"/>
    <property type="match status" value="1"/>
</dbReference>
<organism evidence="2 3">
    <name type="scientific">Leptotrombidium deliense</name>
    <dbReference type="NCBI Taxonomy" id="299467"/>
    <lineage>
        <taxon>Eukaryota</taxon>
        <taxon>Metazoa</taxon>
        <taxon>Ecdysozoa</taxon>
        <taxon>Arthropoda</taxon>
        <taxon>Chelicerata</taxon>
        <taxon>Arachnida</taxon>
        <taxon>Acari</taxon>
        <taxon>Acariformes</taxon>
        <taxon>Trombidiformes</taxon>
        <taxon>Prostigmata</taxon>
        <taxon>Anystina</taxon>
        <taxon>Parasitengona</taxon>
        <taxon>Trombiculoidea</taxon>
        <taxon>Trombiculidae</taxon>
        <taxon>Leptotrombidium</taxon>
    </lineage>
</organism>